<organism evidence="7 8">
    <name type="scientific">Phaeosphaeria nodorum (strain SN15 / ATCC MYA-4574 / FGSC 10173)</name>
    <name type="common">Glume blotch fungus</name>
    <name type="synonym">Parastagonospora nodorum</name>
    <dbReference type="NCBI Taxonomy" id="321614"/>
    <lineage>
        <taxon>Eukaryota</taxon>
        <taxon>Fungi</taxon>
        <taxon>Dikarya</taxon>
        <taxon>Ascomycota</taxon>
        <taxon>Pezizomycotina</taxon>
        <taxon>Dothideomycetes</taxon>
        <taxon>Pleosporomycetidae</taxon>
        <taxon>Pleosporales</taxon>
        <taxon>Pleosporineae</taxon>
        <taxon>Phaeosphaeriaceae</taxon>
        <taxon>Parastagonospora</taxon>
    </lineage>
</organism>
<evidence type="ECO:0000259" key="6">
    <source>
        <dbReference type="Pfam" id="PF02826"/>
    </source>
</evidence>
<dbReference type="RefSeq" id="XP_001792470.1">
    <property type="nucleotide sequence ID" value="XM_001792418.1"/>
</dbReference>
<protein>
    <recommendedName>
        <fullName evidence="9">D-isomer specific 2-hydroxyacid dehydrogenase NAD-binding domain-containing protein</fullName>
    </recommendedName>
</protein>
<dbReference type="InterPro" id="IPR029752">
    <property type="entry name" value="D-isomer_DH_CS1"/>
</dbReference>
<evidence type="ECO:0000259" key="5">
    <source>
        <dbReference type="Pfam" id="PF00389"/>
    </source>
</evidence>
<dbReference type="FunFam" id="3.40.50.720:FF:000203">
    <property type="entry name" value="D-3-phosphoglycerate dehydrogenase (SerA)"/>
    <property type="match status" value="1"/>
</dbReference>
<dbReference type="AlphaFoldDB" id="Q0V2B9"/>
<dbReference type="InterPro" id="IPR036291">
    <property type="entry name" value="NAD(P)-bd_dom_sf"/>
</dbReference>
<dbReference type="EMBL" id="CH445326">
    <property type="protein sequence ID" value="EAT91494.1"/>
    <property type="molecule type" value="Genomic_DNA"/>
</dbReference>
<dbReference type="GO" id="GO:0051287">
    <property type="term" value="F:NAD binding"/>
    <property type="evidence" value="ECO:0007669"/>
    <property type="project" value="InterPro"/>
</dbReference>
<evidence type="ECO:0000313" key="8">
    <source>
        <dbReference type="Proteomes" id="UP000001055"/>
    </source>
</evidence>
<dbReference type="PANTHER" id="PTHR10996:SF269">
    <property type="entry name" value="HYPOTHETICAL D-ISOMER SPECIFIC 2-HYDROXYACID DEHYDROGENASE (EUROFUNG)"/>
    <property type="match status" value="1"/>
</dbReference>
<reference evidence="8" key="1">
    <citation type="journal article" date="2007" name="Plant Cell">
        <title>Dothideomycete-plant interactions illuminated by genome sequencing and EST analysis of the wheat pathogen Stagonospora nodorum.</title>
        <authorList>
            <person name="Hane J.K."/>
            <person name="Lowe R.G."/>
            <person name="Solomon P.S."/>
            <person name="Tan K.C."/>
            <person name="Schoch C.L."/>
            <person name="Spatafora J.W."/>
            <person name="Crous P.W."/>
            <person name="Kodira C."/>
            <person name="Birren B.W."/>
            <person name="Galagan J.E."/>
            <person name="Torriani S.F."/>
            <person name="McDonald B.A."/>
            <person name="Oliver R.P."/>
        </authorList>
    </citation>
    <scope>NUCLEOTIDE SEQUENCE [LARGE SCALE GENOMIC DNA]</scope>
    <source>
        <strain evidence="8">SN15 / ATCC MYA-4574 / FGSC 10173</strain>
    </source>
</reference>
<dbReference type="PROSITE" id="PS00065">
    <property type="entry name" value="D_2_HYDROXYACID_DH_1"/>
    <property type="match status" value="1"/>
</dbReference>
<dbReference type="VEuPathDB" id="FungiDB:JI435_148800"/>
<dbReference type="GO" id="GO:0005829">
    <property type="term" value="C:cytosol"/>
    <property type="evidence" value="ECO:0000318"/>
    <property type="project" value="GO_Central"/>
</dbReference>
<dbReference type="GO" id="GO:0016618">
    <property type="term" value="F:hydroxypyruvate reductase [NAD(P)H] activity"/>
    <property type="evidence" value="ECO:0000318"/>
    <property type="project" value="GO_Central"/>
</dbReference>
<comment type="similarity">
    <text evidence="1 4">Belongs to the D-isomer specific 2-hydroxyacid dehydrogenase family.</text>
</comment>
<dbReference type="InterPro" id="IPR006140">
    <property type="entry name" value="D-isomer_DH_NAD-bd"/>
</dbReference>
<feature type="domain" description="D-isomer specific 2-hydroxyacid dehydrogenase NAD-binding" evidence="6">
    <location>
        <begin position="131"/>
        <end position="307"/>
    </location>
</feature>
<dbReference type="GeneID" id="5969315"/>
<evidence type="ECO:0000256" key="1">
    <source>
        <dbReference type="ARBA" id="ARBA00005854"/>
    </source>
</evidence>
<dbReference type="InterPro" id="IPR006139">
    <property type="entry name" value="D-isomer_2_OHA_DH_cat_dom"/>
</dbReference>
<dbReference type="PANTHER" id="PTHR10996">
    <property type="entry name" value="2-HYDROXYACID DEHYDROGENASE-RELATED"/>
    <property type="match status" value="1"/>
</dbReference>
<dbReference type="SUPFAM" id="SSF51735">
    <property type="entry name" value="NAD(P)-binding Rossmann-fold domains"/>
    <property type="match status" value="1"/>
</dbReference>
<dbReference type="PROSITE" id="PS00671">
    <property type="entry name" value="D_2_HYDROXYACID_DH_3"/>
    <property type="match status" value="1"/>
</dbReference>
<dbReference type="Proteomes" id="UP000001055">
    <property type="component" value="Unassembled WGS sequence"/>
</dbReference>
<dbReference type="KEGG" id="pno:SNOG_01845"/>
<evidence type="ECO:0008006" key="9">
    <source>
        <dbReference type="Google" id="ProtNLM"/>
    </source>
</evidence>
<dbReference type="OMA" id="GRFGFNM"/>
<dbReference type="CDD" id="cd12168">
    <property type="entry name" value="Mand_dh_like"/>
    <property type="match status" value="1"/>
</dbReference>
<dbReference type="STRING" id="321614.Q0V2B9"/>
<gene>
    <name evidence="7" type="ORF">SNOG_01845</name>
</gene>
<dbReference type="InParanoid" id="Q0V2B9"/>
<dbReference type="InterPro" id="IPR029753">
    <property type="entry name" value="D-isomer_DH_CS"/>
</dbReference>
<feature type="domain" description="D-isomer specific 2-hydroxyacid dehydrogenase catalytic" evidence="5">
    <location>
        <begin position="38"/>
        <end position="328"/>
    </location>
</feature>
<dbReference type="PROSITE" id="PS00670">
    <property type="entry name" value="D_2_HYDROXYACID_DH_2"/>
    <property type="match status" value="1"/>
</dbReference>
<keyword evidence="2 4" id="KW-0560">Oxidoreductase</keyword>
<proteinExistence type="inferred from homology"/>
<dbReference type="Pfam" id="PF00389">
    <property type="entry name" value="2-Hacid_dh"/>
    <property type="match status" value="1"/>
</dbReference>
<evidence type="ECO:0000256" key="3">
    <source>
        <dbReference type="ARBA" id="ARBA00023027"/>
    </source>
</evidence>
<dbReference type="Gene3D" id="3.40.50.720">
    <property type="entry name" value="NAD(P)-binding Rossmann-like Domain"/>
    <property type="match status" value="2"/>
</dbReference>
<dbReference type="HOGENOM" id="CLU_019796_1_2_1"/>
<dbReference type="Pfam" id="PF02826">
    <property type="entry name" value="2-Hacid_dh_C"/>
    <property type="match status" value="1"/>
</dbReference>
<name>Q0V2B9_PHANO</name>
<sequence length="336" mass="36755">MCAQTTSFAIRPKVLYLGVPKHQSSRIRDQYSDLFDIDILDVSTRAEALEAIPKIVASRGPYQSLVCRLGPQPFEPFDSRLLGPLLPDLRIVVSAQRGFDDFHVDWMTKQGVLFCNTGHAMADSTADIALFLIMAVTRNTSRAEQSLRSGAWRGHLPLSRDLRSITLGIVGAGSIGSCLAQKAVALGMKLLYYNKSGKPMANRFPTGSVHCATLDELLQTSDVVSLHCPLNQDTWHLMSDREFNLMKDGSYVVNTARGAVIDSQALIRALESGKLAGAGLDVFENEPTGIDPYFLESDKVVPIPHMGGLTEGSFELAEQECLRNVYECLCTATAQC</sequence>
<dbReference type="eggNOG" id="KOG0069">
    <property type="taxonomic scope" value="Eukaryota"/>
</dbReference>
<evidence type="ECO:0000256" key="2">
    <source>
        <dbReference type="ARBA" id="ARBA00023002"/>
    </source>
</evidence>
<accession>Q0V2B9</accession>
<keyword evidence="3" id="KW-0520">NAD</keyword>
<dbReference type="GO" id="GO:0030267">
    <property type="term" value="F:glyoxylate reductase (NADPH) activity"/>
    <property type="evidence" value="ECO:0000318"/>
    <property type="project" value="GO_Central"/>
</dbReference>
<evidence type="ECO:0000256" key="4">
    <source>
        <dbReference type="RuleBase" id="RU003719"/>
    </source>
</evidence>
<dbReference type="SUPFAM" id="SSF52283">
    <property type="entry name" value="Formate/glycerate dehydrogenase catalytic domain-like"/>
    <property type="match status" value="1"/>
</dbReference>
<dbReference type="InterPro" id="IPR050223">
    <property type="entry name" value="D-isomer_2-hydroxyacid_DH"/>
</dbReference>
<evidence type="ECO:0000313" key="7">
    <source>
        <dbReference type="EMBL" id="EAT91494.1"/>
    </source>
</evidence>